<keyword evidence="12" id="KW-1185">Reference proteome</keyword>
<comment type="similarity">
    <text evidence="2">Belongs to the MGMT family.</text>
</comment>
<sequence length="171" mass="19376">MRFNEEQTAYYGYISQGGWSFYIAATDKGLCFVGSQNGEIDEVKSWFEKNRPNTMLTENSNHVAVYEDQLVEYMNGERKEFDLPVDMIGTEFQNAVWKELKNIPFGEKTTYTDIAEKIGKPKSVRAVGSAIGKNPVMIVIPCHRVIAKNGKLAGFRGGIPMKKRLLELEKK</sequence>
<evidence type="ECO:0000256" key="7">
    <source>
        <dbReference type="ARBA" id="ARBA00023204"/>
    </source>
</evidence>
<keyword evidence="4 11" id="KW-0489">Methyltransferase</keyword>
<dbReference type="GO" id="GO:0032259">
    <property type="term" value="P:methylation"/>
    <property type="evidence" value="ECO:0007669"/>
    <property type="project" value="UniProtKB-KW"/>
</dbReference>
<evidence type="ECO:0000259" key="9">
    <source>
        <dbReference type="Pfam" id="PF01035"/>
    </source>
</evidence>
<dbReference type="OrthoDB" id="9802228at2"/>
<dbReference type="NCBIfam" id="TIGR00589">
    <property type="entry name" value="ogt"/>
    <property type="match status" value="1"/>
</dbReference>
<dbReference type="SUPFAM" id="SSF53155">
    <property type="entry name" value="Methylated DNA-protein cysteine methyltransferase domain"/>
    <property type="match status" value="1"/>
</dbReference>
<evidence type="ECO:0000256" key="4">
    <source>
        <dbReference type="ARBA" id="ARBA00022603"/>
    </source>
</evidence>
<evidence type="ECO:0000256" key="1">
    <source>
        <dbReference type="ARBA" id="ARBA00001286"/>
    </source>
</evidence>
<feature type="domain" description="Methylated-DNA-[protein]-cysteine S-methyltransferase DNA binding" evidence="9">
    <location>
        <begin position="91"/>
        <end position="170"/>
    </location>
</feature>
<dbReference type="Gene3D" id="3.30.160.70">
    <property type="entry name" value="Methylated DNA-protein cysteine methyltransferase domain"/>
    <property type="match status" value="1"/>
</dbReference>
<evidence type="ECO:0000256" key="6">
    <source>
        <dbReference type="ARBA" id="ARBA00022763"/>
    </source>
</evidence>
<evidence type="ECO:0000256" key="2">
    <source>
        <dbReference type="ARBA" id="ARBA00008711"/>
    </source>
</evidence>
<dbReference type="PROSITE" id="PS00374">
    <property type="entry name" value="MGMT"/>
    <property type="match status" value="1"/>
</dbReference>
<feature type="domain" description="Methylguanine DNA methyltransferase ribonuclease-like" evidence="10">
    <location>
        <begin position="10"/>
        <end position="86"/>
    </location>
</feature>
<comment type="catalytic activity">
    <reaction evidence="1">
        <text>a 4-O-methyl-thymidine in DNA + L-cysteinyl-[protein] = a thymidine in DNA + S-methyl-L-cysteinyl-[protein]</text>
        <dbReference type="Rhea" id="RHEA:53428"/>
        <dbReference type="Rhea" id="RHEA-COMP:10131"/>
        <dbReference type="Rhea" id="RHEA-COMP:10132"/>
        <dbReference type="Rhea" id="RHEA-COMP:13555"/>
        <dbReference type="Rhea" id="RHEA-COMP:13556"/>
        <dbReference type="ChEBI" id="CHEBI:29950"/>
        <dbReference type="ChEBI" id="CHEBI:82612"/>
        <dbReference type="ChEBI" id="CHEBI:137386"/>
        <dbReference type="ChEBI" id="CHEBI:137387"/>
        <dbReference type="EC" id="2.1.1.63"/>
    </reaction>
</comment>
<proteinExistence type="inferred from homology"/>
<dbReference type="EC" id="2.1.1.63" evidence="3"/>
<evidence type="ECO:0000256" key="5">
    <source>
        <dbReference type="ARBA" id="ARBA00022679"/>
    </source>
</evidence>
<dbReference type="FunFam" id="1.10.10.10:FF:000214">
    <property type="entry name" value="Methylated-DNA--protein-cysteine methyltransferase"/>
    <property type="match status" value="1"/>
</dbReference>
<dbReference type="SUPFAM" id="SSF46767">
    <property type="entry name" value="Methylated DNA-protein cysteine methyltransferase, C-terminal domain"/>
    <property type="match status" value="1"/>
</dbReference>
<keyword evidence="7" id="KW-0234">DNA repair</keyword>
<dbReference type="PANTHER" id="PTHR10815">
    <property type="entry name" value="METHYLATED-DNA--PROTEIN-CYSTEINE METHYLTRANSFERASE"/>
    <property type="match status" value="1"/>
</dbReference>
<dbReference type="Pfam" id="PF01035">
    <property type="entry name" value="DNA_binding_1"/>
    <property type="match status" value="1"/>
</dbReference>
<dbReference type="InterPro" id="IPR008332">
    <property type="entry name" value="MethylG_MeTrfase_N"/>
</dbReference>
<dbReference type="EMBL" id="NPMS01000002">
    <property type="protein sequence ID" value="OZU89345.1"/>
    <property type="molecule type" value="Genomic_DNA"/>
</dbReference>
<dbReference type="GO" id="GO:0003908">
    <property type="term" value="F:methylated-DNA-[protein]-cysteine S-methyltransferase activity"/>
    <property type="evidence" value="ECO:0007669"/>
    <property type="project" value="UniProtKB-EC"/>
</dbReference>
<keyword evidence="6" id="KW-0227">DNA damage</keyword>
<gene>
    <name evidence="11" type="ORF">CIL03_06415</name>
</gene>
<evidence type="ECO:0000256" key="3">
    <source>
        <dbReference type="ARBA" id="ARBA00011918"/>
    </source>
</evidence>
<reference evidence="11 12" key="1">
    <citation type="submission" date="2017-08" db="EMBL/GenBank/DDBJ databases">
        <title>Virgibacillus indicus sp. nov. and Virgibacillus profoundi sp. nov, two moderately halophilic bacteria isolated from marine sediment by using the Microfluidic Streak Plate.</title>
        <authorList>
            <person name="Xu B."/>
            <person name="Hu B."/>
            <person name="Wang J."/>
            <person name="Zhu Y."/>
            <person name="Huang L."/>
            <person name="Du W."/>
            <person name="Huang Y."/>
        </authorList>
    </citation>
    <scope>NUCLEOTIDE SEQUENCE [LARGE SCALE GENOMIC DNA]</scope>
    <source>
        <strain evidence="11 12">IO3-P2-C2</strain>
    </source>
</reference>
<dbReference type="RefSeq" id="WP_094884783.1">
    <property type="nucleotide sequence ID" value="NZ_NPMS01000002.1"/>
</dbReference>
<evidence type="ECO:0000259" key="10">
    <source>
        <dbReference type="Pfam" id="PF02870"/>
    </source>
</evidence>
<dbReference type="GO" id="GO:0006281">
    <property type="term" value="P:DNA repair"/>
    <property type="evidence" value="ECO:0007669"/>
    <property type="project" value="UniProtKB-KW"/>
</dbReference>
<keyword evidence="5 11" id="KW-0808">Transferase</keyword>
<dbReference type="InterPro" id="IPR036217">
    <property type="entry name" value="MethylDNA_cys_MeTrfase_DNAb"/>
</dbReference>
<dbReference type="Pfam" id="PF02870">
    <property type="entry name" value="Methyltransf_1N"/>
    <property type="match status" value="1"/>
</dbReference>
<evidence type="ECO:0000256" key="8">
    <source>
        <dbReference type="ARBA" id="ARBA00049348"/>
    </source>
</evidence>
<dbReference type="InterPro" id="IPR036631">
    <property type="entry name" value="MGMT_N_sf"/>
</dbReference>
<dbReference type="InterPro" id="IPR036388">
    <property type="entry name" value="WH-like_DNA-bd_sf"/>
</dbReference>
<organism evidence="11 12">
    <name type="scientific">Virgibacillus indicus</name>
    <dbReference type="NCBI Taxonomy" id="2024554"/>
    <lineage>
        <taxon>Bacteria</taxon>
        <taxon>Bacillati</taxon>
        <taxon>Bacillota</taxon>
        <taxon>Bacilli</taxon>
        <taxon>Bacillales</taxon>
        <taxon>Bacillaceae</taxon>
        <taxon>Virgibacillus</taxon>
    </lineage>
</organism>
<dbReference type="InterPro" id="IPR001497">
    <property type="entry name" value="MethylDNA_cys_MeTrfase_AS"/>
</dbReference>
<evidence type="ECO:0000313" key="12">
    <source>
        <dbReference type="Proteomes" id="UP000216498"/>
    </source>
</evidence>
<dbReference type="PANTHER" id="PTHR10815:SF12">
    <property type="entry name" value="METHYLATED-DNA--PROTEIN-CYSTEINE METHYLTRANSFERASE, INDUCIBLE"/>
    <property type="match status" value="1"/>
</dbReference>
<comment type="caution">
    <text evidence="11">The sequence shown here is derived from an EMBL/GenBank/DDBJ whole genome shotgun (WGS) entry which is preliminary data.</text>
</comment>
<dbReference type="AlphaFoldDB" id="A0A265NC24"/>
<dbReference type="Gene3D" id="1.10.10.10">
    <property type="entry name" value="Winged helix-like DNA-binding domain superfamily/Winged helix DNA-binding domain"/>
    <property type="match status" value="1"/>
</dbReference>
<dbReference type="CDD" id="cd06445">
    <property type="entry name" value="ATase"/>
    <property type="match status" value="1"/>
</dbReference>
<protein>
    <recommendedName>
        <fullName evidence="3">methylated-DNA--[protein]-cysteine S-methyltransferase</fullName>
        <ecNumber evidence="3">2.1.1.63</ecNumber>
    </recommendedName>
</protein>
<dbReference type="Proteomes" id="UP000216498">
    <property type="component" value="Unassembled WGS sequence"/>
</dbReference>
<accession>A0A265NC24</accession>
<dbReference type="InterPro" id="IPR014048">
    <property type="entry name" value="MethylDNA_cys_MeTrfase_DNA-bd"/>
</dbReference>
<name>A0A265NC24_9BACI</name>
<evidence type="ECO:0000313" key="11">
    <source>
        <dbReference type="EMBL" id="OZU89345.1"/>
    </source>
</evidence>
<comment type="catalytic activity">
    <reaction evidence="8">
        <text>a 6-O-methyl-2'-deoxyguanosine in DNA + L-cysteinyl-[protein] = S-methyl-L-cysteinyl-[protein] + a 2'-deoxyguanosine in DNA</text>
        <dbReference type="Rhea" id="RHEA:24000"/>
        <dbReference type="Rhea" id="RHEA-COMP:10131"/>
        <dbReference type="Rhea" id="RHEA-COMP:10132"/>
        <dbReference type="Rhea" id="RHEA-COMP:11367"/>
        <dbReference type="Rhea" id="RHEA-COMP:11368"/>
        <dbReference type="ChEBI" id="CHEBI:29950"/>
        <dbReference type="ChEBI" id="CHEBI:82612"/>
        <dbReference type="ChEBI" id="CHEBI:85445"/>
        <dbReference type="ChEBI" id="CHEBI:85448"/>
        <dbReference type="EC" id="2.1.1.63"/>
    </reaction>
</comment>